<feature type="non-terminal residue" evidence="2">
    <location>
        <position position="1"/>
    </location>
</feature>
<dbReference type="EMBL" id="JANBVN010000263">
    <property type="protein sequence ID" value="KAJ9130579.1"/>
    <property type="molecule type" value="Genomic_DNA"/>
</dbReference>
<protein>
    <submittedName>
        <fullName evidence="2">Uncharacterized protein</fullName>
    </submittedName>
</protein>
<accession>A0AA38VD23</accession>
<comment type="caution">
    <text evidence="2">The sequence shown here is derived from an EMBL/GenBank/DDBJ whole genome shotgun (WGS) entry which is preliminary data.</text>
</comment>
<dbReference type="Proteomes" id="UP001174691">
    <property type="component" value="Unassembled WGS sequence"/>
</dbReference>
<proteinExistence type="predicted"/>
<keyword evidence="3" id="KW-1185">Reference proteome</keyword>
<dbReference type="AlphaFoldDB" id="A0AA38VD23"/>
<feature type="compositionally biased region" description="Gly residues" evidence="1">
    <location>
        <begin position="1"/>
        <end position="10"/>
    </location>
</feature>
<evidence type="ECO:0000313" key="2">
    <source>
        <dbReference type="EMBL" id="KAJ9130579.1"/>
    </source>
</evidence>
<feature type="region of interest" description="Disordered" evidence="1">
    <location>
        <begin position="1"/>
        <end position="23"/>
    </location>
</feature>
<organism evidence="2 3">
    <name type="scientific">Coniochaeta hoffmannii</name>
    <dbReference type="NCBI Taxonomy" id="91930"/>
    <lineage>
        <taxon>Eukaryota</taxon>
        <taxon>Fungi</taxon>
        <taxon>Dikarya</taxon>
        <taxon>Ascomycota</taxon>
        <taxon>Pezizomycotina</taxon>
        <taxon>Sordariomycetes</taxon>
        <taxon>Sordariomycetidae</taxon>
        <taxon>Coniochaetales</taxon>
        <taxon>Coniochaetaceae</taxon>
        <taxon>Coniochaeta</taxon>
    </lineage>
</organism>
<evidence type="ECO:0000256" key="1">
    <source>
        <dbReference type="SAM" id="MobiDB-lite"/>
    </source>
</evidence>
<evidence type="ECO:0000313" key="3">
    <source>
        <dbReference type="Proteomes" id="UP001174691"/>
    </source>
</evidence>
<gene>
    <name evidence="2" type="ORF">NKR19_g9837</name>
</gene>
<reference evidence="2" key="1">
    <citation type="submission" date="2022-07" db="EMBL/GenBank/DDBJ databases">
        <title>Fungi with potential for degradation of polypropylene.</title>
        <authorList>
            <person name="Gostincar C."/>
        </authorList>
    </citation>
    <scope>NUCLEOTIDE SEQUENCE</scope>
    <source>
        <strain evidence="2">EXF-13287</strain>
    </source>
</reference>
<sequence>PPESGGGGGSSRPPTLLDPLRTADPDEEARRFMLLASSTNVVVWPLYVAGTSSACREDARAYVAERLRAICAETGDRQADAVAGMVEE</sequence>
<name>A0AA38VD23_9PEZI</name>